<dbReference type="PaxDb" id="44689-DDB0186851"/>
<dbReference type="InterPro" id="IPR005123">
    <property type="entry name" value="Oxoglu/Fe-dep_dioxygenase_dom"/>
</dbReference>
<dbReference type="STRING" id="44689.Q54M55"/>
<dbReference type="FunFam" id="2.60.120.330:FF:000064">
    <property type="entry name" value="Predicted protein"/>
    <property type="match status" value="1"/>
</dbReference>
<comment type="similarity">
    <text evidence="1">Belongs to the iron/ascorbate-dependent oxidoreductase family.</text>
</comment>
<feature type="compositionally biased region" description="Low complexity" evidence="2">
    <location>
        <begin position="46"/>
        <end position="55"/>
    </location>
</feature>
<name>Q54M55_DICDI</name>
<dbReference type="Gene3D" id="2.60.120.330">
    <property type="entry name" value="B-lactam Antibiotic, Isopenicillin N Synthase, Chain"/>
    <property type="match status" value="1"/>
</dbReference>
<evidence type="ECO:0000313" key="4">
    <source>
        <dbReference type="EMBL" id="EAL64276.1"/>
    </source>
</evidence>
<dbReference type="PANTHER" id="PTHR47990">
    <property type="entry name" value="2-OXOGLUTARATE (2OG) AND FE(II)-DEPENDENT OXYGENASE SUPERFAMILY PROTEIN-RELATED"/>
    <property type="match status" value="1"/>
</dbReference>
<accession>Q54M55</accession>
<dbReference type="AlphaFoldDB" id="Q54M55"/>
<dbReference type="InterPro" id="IPR027443">
    <property type="entry name" value="IPNS-like_sf"/>
</dbReference>
<comment type="caution">
    <text evidence="4">The sequence shown here is derived from an EMBL/GenBank/DDBJ whole genome shotgun (WGS) entry which is preliminary data.</text>
</comment>
<dbReference type="InParanoid" id="Q54M55"/>
<dbReference type="SUPFAM" id="SSF51197">
    <property type="entry name" value="Clavaminate synthase-like"/>
    <property type="match status" value="1"/>
</dbReference>
<dbReference type="VEuPathDB" id="AmoebaDB:DDB_G0286201"/>
<dbReference type="InterPro" id="IPR044861">
    <property type="entry name" value="IPNS-like_FE2OG_OXY"/>
</dbReference>
<dbReference type="Pfam" id="PF03171">
    <property type="entry name" value="2OG-FeII_Oxy"/>
    <property type="match status" value="1"/>
</dbReference>
<organism evidence="4 5">
    <name type="scientific">Dictyostelium discoideum</name>
    <name type="common">Social amoeba</name>
    <dbReference type="NCBI Taxonomy" id="44689"/>
    <lineage>
        <taxon>Eukaryota</taxon>
        <taxon>Amoebozoa</taxon>
        <taxon>Evosea</taxon>
        <taxon>Eumycetozoa</taxon>
        <taxon>Dictyostelia</taxon>
        <taxon>Dictyosteliales</taxon>
        <taxon>Dictyosteliaceae</taxon>
        <taxon>Dictyostelium</taxon>
    </lineage>
</organism>
<sequence length="281" mass="32477">MELSKKFFSLPLDVKMKYKINIGESESNLGYFSLGQHGTDYKEETNNNNKKNNNTSKRISELYPTKEEEELYDIVGFKDTCETFMKCLNRFSIELMGLITINLNLPEDYFNDLYLNHPHFNLGLLKYMSFDDDGNGNGKITKFGNEPHCDWGLFTLLYQDDVGGLQALSKSTGHWINVKPISGSLIFNIGNVMEIITRGYYISMFHQVIYNTSGRDRYSFPFFFNPQLGKPIVPINNLETTTTTTITKIGNYIKDPNILNFKGTYNDYHNIEMNKLFKKQN</sequence>
<dbReference type="PROSITE" id="PS51471">
    <property type="entry name" value="FE2OG_OXY"/>
    <property type="match status" value="1"/>
</dbReference>
<dbReference type="RefSeq" id="XP_637776.1">
    <property type="nucleotide sequence ID" value="XM_632684.1"/>
</dbReference>
<gene>
    <name evidence="4" type="ORF">DDB_G0286201</name>
</gene>
<dbReference type="SMR" id="Q54M55"/>
<evidence type="ECO:0000313" key="5">
    <source>
        <dbReference type="Proteomes" id="UP000002195"/>
    </source>
</evidence>
<reference evidence="4 5" key="1">
    <citation type="journal article" date="2005" name="Nature">
        <title>The genome of the social amoeba Dictyostelium discoideum.</title>
        <authorList>
            <consortium name="The Dictyostelium discoideum Sequencing Consortium"/>
            <person name="Eichinger L."/>
            <person name="Pachebat J.A."/>
            <person name="Glockner G."/>
            <person name="Rajandream M.A."/>
            <person name="Sucgang R."/>
            <person name="Berriman M."/>
            <person name="Song J."/>
            <person name="Olsen R."/>
            <person name="Szafranski K."/>
            <person name="Xu Q."/>
            <person name="Tunggal B."/>
            <person name="Kummerfeld S."/>
            <person name="Madera M."/>
            <person name="Konfortov B.A."/>
            <person name="Rivero F."/>
            <person name="Bankier A.T."/>
            <person name="Lehmann R."/>
            <person name="Hamlin N."/>
            <person name="Davies R."/>
            <person name="Gaudet P."/>
            <person name="Fey P."/>
            <person name="Pilcher K."/>
            <person name="Chen G."/>
            <person name="Saunders D."/>
            <person name="Sodergren E."/>
            <person name="Davis P."/>
            <person name="Kerhornou A."/>
            <person name="Nie X."/>
            <person name="Hall N."/>
            <person name="Anjard C."/>
            <person name="Hemphill L."/>
            <person name="Bason N."/>
            <person name="Farbrother P."/>
            <person name="Desany B."/>
            <person name="Just E."/>
            <person name="Morio T."/>
            <person name="Rost R."/>
            <person name="Churcher C."/>
            <person name="Cooper J."/>
            <person name="Haydock S."/>
            <person name="van Driessche N."/>
            <person name="Cronin A."/>
            <person name="Goodhead I."/>
            <person name="Muzny D."/>
            <person name="Mourier T."/>
            <person name="Pain A."/>
            <person name="Lu M."/>
            <person name="Harper D."/>
            <person name="Lindsay R."/>
            <person name="Hauser H."/>
            <person name="James K."/>
            <person name="Quiles M."/>
            <person name="Madan Babu M."/>
            <person name="Saito T."/>
            <person name="Buchrieser C."/>
            <person name="Wardroper A."/>
            <person name="Felder M."/>
            <person name="Thangavelu M."/>
            <person name="Johnson D."/>
            <person name="Knights A."/>
            <person name="Loulseged H."/>
            <person name="Mungall K."/>
            <person name="Oliver K."/>
            <person name="Price C."/>
            <person name="Quail M.A."/>
            <person name="Urushihara H."/>
            <person name="Hernandez J."/>
            <person name="Rabbinowitsch E."/>
            <person name="Steffen D."/>
            <person name="Sanders M."/>
            <person name="Ma J."/>
            <person name="Kohara Y."/>
            <person name="Sharp S."/>
            <person name="Simmonds M."/>
            <person name="Spiegler S."/>
            <person name="Tivey A."/>
            <person name="Sugano S."/>
            <person name="White B."/>
            <person name="Walker D."/>
            <person name="Woodward J."/>
            <person name="Winckler T."/>
            <person name="Tanaka Y."/>
            <person name="Shaulsky G."/>
            <person name="Schleicher M."/>
            <person name="Weinstock G."/>
            <person name="Rosenthal A."/>
            <person name="Cox E.C."/>
            <person name="Chisholm R.L."/>
            <person name="Gibbs R."/>
            <person name="Loomis W.F."/>
            <person name="Platzer M."/>
            <person name="Kay R.R."/>
            <person name="Williams J."/>
            <person name="Dear P.H."/>
            <person name="Noegel A.A."/>
            <person name="Barrell B."/>
            <person name="Kuspa A."/>
        </authorList>
    </citation>
    <scope>NUCLEOTIDE SEQUENCE [LARGE SCALE GENOMIC DNA]</scope>
    <source>
        <strain evidence="4 5">AX4</strain>
    </source>
</reference>
<feature type="region of interest" description="Disordered" evidence="2">
    <location>
        <begin position="40"/>
        <end position="59"/>
    </location>
</feature>
<dbReference type="OMA" id="DESFWVM"/>
<keyword evidence="1" id="KW-0479">Metal-binding</keyword>
<feature type="domain" description="Fe2OG dioxygenase" evidence="3">
    <location>
        <begin position="117"/>
        <end position="226"/>
    </location>
</feature>
<evidence type="ECO:0000259" key="3">
    <source>
        <dbReference type="PROSITE" id="PS51471"/>
    </source>
</evidence>
<proteinExistence type="inferred from homology"/>
<dbReference type="GeneID" id="8625490"/>
<protein>
    <recommendedName>
        <fullName evidence="3">Fe2OG dioxygenase domain-containing protein</fullName>
    </recommendedName>
</protein>
<keyword evidence="1" id="KW-0560">Oxidoreductase</keyword>
<keyword evidence="1" id="KW-0408">Iron</keyword>
<dbReference type="HOGENOM" id="CLU_010119_6_3_1"/>
<dbReference type="eggNOG" id="KOG0143">
    <property type="taxonomic scope" value="Eukaryota"/>
</dbReference>
<dbReference type="InterPro" id="IPR050231">
    <property type="entry name" value="Iron_ascorbate_oxido_reductase"/>
</dbReference>
<dbReference type="GO" id="GO:0016706">
    <property type="term" value="F:2-oxoglutarate-dependent dioxygenase activity"/>
    <property type="evidence" value="ECO:0000318"/>
    <property type="project" value="GO_Central"/>
</dbReference>
<evidence type="ECO:0000256" key="2">
    <source>
        <dbReference type="SAM" id="MobiDB-lite"/>
    </source>
</evidence>
<dbReference type="Proteomes" id="UP000002195">
    <property type="component" value="Unassembled WGS sequence"/>
</dbReference>
<dbReference type="EMBL" id="AAFI02000085">
    <property type="protein sequence ID" value="EAL64276.1"/>
    <property type="molecule type" value="Genomic_DNA"/>
</dbReference>
<dbReference type="GO" id="GO:0046872">
    <property type="term" value="F:metal ion binding"/>
    <property type="evidence" value="ECO:0007669"/>
    <property type="project" value="UniProtKB-KW"/>
</dbReference>
<dbReference type="KEGG" id="ddi:DDB_G0286201"/>
<evidence type="ECO:0000256" key="1">
    <source>
        <dbReference type="RuleBase" id="RU003682"/>
    </source>
</evidence>
<keyword evidence="5" id="KW-1185">Reference proteome</keyword>